<evidence type="ECO:0000256" key="1">
    <source>
        <dbReference type="SAM" id="SignalP"/>
    </source>
</evidence>
<feature type="signal peptide" evidence="1">
    <location>
        <begin position="1"/>
        <end position="18"/>
    </location>
</feature>
<dbReference type="RefSeq" id="WP_058459387.1">
    <property type="nucleotide sequence ID" value="NZ_CAAAIY010000035.1"/>
</dbReference>
<accession>A0A0W0RS13</accession>
<dbReference type="PATRIC" id="fig|447.4.peg.1847"/>
<dbReference type="OrthoDB" id="6221043at2"/>
<dbReference type="SUPFAM" id="SSF50685">
    <property type="entry name" value="Barwin-like endoglucanases"/>
    <property type="match status" value="1"/>
</dbReference>
<keyword evidence="1" id="KW-0732">Signal</keyword>
<keyword evidence="3" id="KW-1185">Reference proteome</keyword>
<evidence type="ECO:0000313" key="2">
    <source>
        <dbReference type="EMBL" id="KTC73839.1"/>
    </source>
</evidence>
<dbReference type="Proteomes" id="UP000054695">
    <property type="component" value="Unassembled WGS sequence"/>
</dbReference>
<feature type="chain" id="PRO_5006911230" description="Lytic transglycosylase MltA domain-containing protein" evidence="1">
    <location>
        <begin position="19"/>
        <end position="354"/>
    </location>
</feature>
<evidence type="ECO:0000313" key="3">
    <source>
        <dbReference type="Proteomes" id="UP000054695"/>
    </source>
</evidence>
<protein>
    <recommendedName>
        <fullName evidence="4">Lytic transglycosylase MltA domain-containing protein</fullName>
    </recommendedName>
</protein>
<gene>
    <name evidence="2" type="ORF">Lboz_1733</name>
</gene>
<dbReference type="EMBL" id="LNXU01000018">
    <property type="protein sequence ID" value="KTC73839.1"/>
    <property type="molecule type" value="Genomic_DNA"/>
</dbReference>
<name>A0A0W0RS13_LEGBO</name>
<dbReference type="STRING" id="447.Lboz_1733"/>
<dbReference type="InterPro" id="IPR036908">
    <property type="entry name" value="RlpA-like_sf"/>
</dbReference>
<evidence type="ECO:0008006" key="4">
    <source>
        <dbReference type="Google" id="ProtNLM"/>
    </source>
</evidence>
<organism evidence="2 3">
    <name type="scientific">Legionella bozemanae</name>
    <name type="common">Fluoribacter bozemanae</name>
    <dbReference type="NCBI Taxonomy" id="447"/>
    <lineage>
        <taxon>Bacteria</taxon>
        <taxon>Pseudomonadati</taxon>
        <taxon>Pseudomonadota</taxon>
        <taxon>Gammaproteobacteria</taxon>
        <taxon>Legionellales</taxon>
        <taxon>Legionellaceae</taxon>
        <taxon>Legionella</taxon>
    </lineage>
</organism>
<sequence>MKIKSFFYGVLVTMQAFAAPHFVPAEPSSATQYEINGPALCATAKETLAYLNKGSHYDPRVIHEGKAFAIPLSRIKKTLIFICRHQNELNNPAFIKKHFDFVRWYPDLEQAKPLREKKSLIAHLPSDKILMTKYYVHRAKASTKCSVVYPFALYGLPRDEEQLTLEEADAKSELTRFQYGKQAILKGALANKNVPPLAYFNRDDLEAALMQGTIIADYPNHQTKIFNVHRCNNIPYDKAKNPYQQERYWYFKPVTGIKGYGKDADHKITVNTEVTFAADLEQFGLGKLLMVQYPGQKGKMVTRMGIFADTGGAFQNNLYQVDFLAGSYAGSKAFSQATRHLPDYVTAYFMVLKK</sequence>
<comment type="caution">
    <text evidence="2">The sequence shown here is derived from an EMBL/GenBank/DDBJ whole genome shotgun (WGS) entry which is preliminary data.</text>
</comment>
<proteinExistence type="predicted"/>
<reference evidence="2 3" key="1">
    <citation type="submission" date="2015-11" db="EMBL/GenBank/DDBJ databases">
        <title>Genomic analysis of 38 Legionella species identifies large and diverse effector repertoires.</title>
        <authorList>
            <person name="Burstein D."/>
            <person name="Amaro F."/>
            <person name="Zusman T."/>
            <person name="Lifshitz Z."/>
            <person name="Cohen O."/>
            <person name="Gilbert J.A."/>
            <person name="Pupko T."/>
            <person name="Shuman H.A."/>
            <person name="Segal G."/>
        </authorList>
    </citation>
    <scope>NUCLEOTIDE SEQUENCE [LARGE SCALE GENOMIC DNA]</scope>
    <source>
        <strain evidence="2 3">WIGA</strain>
    </source>
</reference>
<dbReference type="AlphaFoldDB" id="A0A0W0RS13"/>